<evidence type="ECO:0000256" key="3">
    <source>
        <dbReference type="ARBA" id="ARBA00023274"/>
    </source>
</evidence>
<dbReference type="InterPro" id="IPR002677">
    <property type="entry name" value="Ribosomal_bL32"/>
</dbReference>
<protein>
    <recommendedName>
        <fullName evidence="4 5">Large ribosomal subunit protein bL32</fullName>
    </recommendedName>
</protein>
<dbReference type="Proteomes" id="UP000290876">
    <property type="component" value="Chromosome"/>
</dbReference>
<dbReference type="NCBIfam" id="TIGR01031">
    <property type="entry name" value="rpmF_bact"/>
    <property type="match status" value="1"/>
</dbReference>
<accession>A0A449BAN8</accession>
<dbReference type="HAMAP" id="MF_00340">
    <property type="entry name" value="Ribosomal_bL32"/>
    <property type="match status" value="1"/>
</dbReference>
<evidence type="ECO:0000256" key="4">
    <source>
        <dbReference type="ARBA" id="ARBA00035178"/>
    </source>
</evidence>
<keyword evidence="3 5" id="KW-0687">Ribonucleoprotein</keyword>
<evidence type="ECO:0000256" key="2">
    <source>
        <dbReference type="ARBA" id="ARBA00022980"/>
    </source>
</evidence>
<name>A0A449BAN8_9BACT</name>
<evidence type="ECO:0000313" key="8">
    <source>
        <dbReference type="Proteomes" id="UP000290876"/>
    </source>
</evidence>
<dbReference type="KEGG" id="mcob:NCTC10184_00497"/>
<dbReference type="GO" id="GO:0006412">
    <property type="term" value="P:translation"/>
    <property type="evidence" value="ECO:0007669"/>
    <property type="project" value="UniProtKB-UniRule"/>
</dbReference>
<keyword evidence="8" id="KW-1185">Reference proteome</keyword>
<dbReference type="PANTHER" id="PTHR35534:SF1">
    <property type="entry name" value="LARGE RIBOSOMAL SUBUNIT PROTEIN BL32"/>
    <property type="match status" value="1"/>
</dbReference>
<dbReference type="GO" id="GO:0015934">
    <property type="term" value="C:large ribosomal subunit"/>
    <property type="evidence" value="ECO:0007669"/>
    <property type="project" value="InterPro"/>
</dbReference>
<comment type="similarity">
    <text evidence="1 5">Belongs to the bacterial ribosomal protein bL32 family.</text>
</comment>
<evidence type="ECO:0000256" key="5">
    <source>
        <dbReference type="HAMAP-Rule" id="MF_00340"/>
    </source>
</evidence>
<organism evidence="7 8">
    <name type="scientific">Mycoplasmopsis columbinasalis</name>
    <dbReference type="NCBI Taxonomy" id="114880"/>
    <lineage>
        <taxon>Bacteria</taxon>
        <taxon>Bacillati</taxon>
        <taxon>Mycoplasmatota</taxon>
        <taxon>Mycoplasmoidales</taxon>
        <taxon>Metamycoplasmataceae</taxon>
        <taxon>Mycoplasmopsis</taxon>
    </lineage>
</organism>
<dbReference type="PANTHER" id="PTHR35534">
    <property type="entry name" value="50S RIBOSOMAL PROTEIN L32"/>
    <property type="match status" value="1"/>
</dbReference>
<reference evidence="7 8" key="1">
    <citation type="submission" date="2019-01" db="EMBL/GenBank/DDBJ databases">
        <authorList>
            <consortium name="Pathogen Informatics"/>
        </authorList>
    </citation>
    <scope>NUCLEOTIDE SEQUENCE [LARGE SCALE GENOMIC DNA]</scope>
    <source>
        <strain evidence="7 8">NCTC10184</strain>
    </source>
</reference>
<evidence type="ECO:0000256" key="6">
    <source>
        <dbReference type="SAM" id="MobiDB-lite"/>
    </source>
</evidence>
<dbReference type="Gene3D" id="1.20.5.640">
    <property type="entry name" value="Single helix bin"/>
    <property type="match status" value="1"/>
</dbReference>
<dbReference type="AlphaFoldDB" id="A0A449BAN8"/>
<dbReference type="EMBL" id="LR215043">
    <property type="protein sequence ID" value="VEU78259.1"/>
    <property type="molecule type" value="Genomic_DNA"/>
</dbReference>
<sequence>MAIVPKRKTSKQRKRKRRTHDSLPVQNLISCKQCSQMIQQHTVCYSCGYYKGEKVEGYKSLDARSQSE</sequence>
<evidence type="ECO:0000313" key="7">
    <source>
        <dbReference type="EMBL" id="VEU78259.1"/>
    </source>
</evidence>
<dbReference type="GO" id="GO:0003735">
    <property type="term" value="F:structural constituent of ribosome"/>
    <property type="evidence" value="ECO:0007669"/>
    <property type="project" value="InterPro"/>
</dbReference>
<dbReference type="InterPro" id="IPR044957">
    <property type="entry name" value="Ribosomal_bL32_bact"/>
</dbReference>
<evidence type="ECO:0000256" key="1">
    <source>
        <dbReference type="ARBA" id="ARBA00008560"/>
    </source>
</evidence>
<proteinExistence type="inferred from homology"/>
<dbReference type="OrthoDB" id="9812874at2"/>
<feature type="compositionally biased region" description="Basic residues" evidence="6">
    <location>
        <begin position="1"/>
        <end position="19"/>
    </location>
</feature>
<gene>
    <name evidence="5 7" type="primary">rpmF</name>
    <name evidence="7" type="ORF">NCTC10184_00497</name>
</gene>
<dbReference type="Pfam" id="PF01783">
    <property type="entry name" value="Ribosomal_L32p"/>
    <property type="match status" value="1"/>
</dbReference>
<dbReference type="RefSeq" id="WP_129623094.1">
    <property type="nucleotide sequence ID" value="NZ_LR215043.1"/>
</dbReference>
<feature type="region of interest" description="Disordered" evidence="6">
    <location>
        <begin position="1"/>
        <end position="22"/>
    </location>
</feature>
<dbReference type="InterPro" id="IPR011332">
    <property type="entry name" value="Ribosomal_zn-bd"/>
</dbReference>
<dbReference type="SUPFAM" id="SSF57829">
    <property type="entry name" value="Zn-binding ribosomal proteins"/>
    <property type="match status" value="1"/>
</dbReference>
<keyword evidence="2 5" id="KW-0689">Ribosomal protein</keyword>